<comment type="cofactor">
    <cofactor evidence="1">
        <name>Fe(2+)</name>
        <dbReference type="ChEBI" id="CHEBI:29033"/>
    </cofactor>
</comment>
<dbReference type="GO" id="GO:0051213">
    <property type="term" value="F:dioxygenase activity"/>
    <property type="evidence" value="ECO:0007669"/>
    <property type="project" value="UniProtKB-KW"/>
</dbReference>
<dbReference type="Gene3D" id="2.60.120.620">
    <property type="entry name" value="q2cbj1_9rhob like domain"/>
    <property type="match status" value="1"/>
</dbReference>
<sequence>MDKQLHLNNIADSGYTIIGNVFNRAEVAAIIAEIEKADTTNPTFRKTDDLFAIRQFLKELPSVMPLIFTTKFKQLVKELFGDDYFVVKSIYFDKPEKSNWFVAYHQDLTISVDKRTDTPGFGPWTVKHNQFAVQPPLSILGQNFTIRIHLDDTDETNGALKVIPGSHAKGIYRPETINWDEERETVCKVAAGGVMVMRSLLLHASNRSTGSSKRRVVHIEFSKEHLPDGLDWAEKE</sequence>
<comment type="caution">
    <text evidence="2">The sequence shown here is derived from an EMBL/GenBank/DDBJ whole genome shotgun (WGS) entry which is preliminary data.</text>
</comment>
<dbReference type="RefSeq" id="WP_311954495.1">
    <property type="nucleotide sequence ID" value="NZ_JAVLVU010000001.1"/>
</dbReference>
<gene>
    <name evidence="2" type="ORF">QE417_004727</name>
</gene>
<dbReference type="PANTHER" id="PTHR20883">
    <property type="entry name" value="PHYTANOYL-COA DIOXYGENASE DOMAIN CONTAINING 1"/>
    <property type="match status" value="1"/>
</dbReference>
<dbReference type="Proteomes" id="UP001258315">
    <property type="component" value="Unassembled WGS sequence"/>
</dbReference>
<protein>
    <submittedName>
        <fullName evidence="2">Ectoine hydroxylase-related dioxygenase (Phytanoyl-CoA dioxygenase family)</fullName>
    </submittedName>
</protein>
<dbReference type="PANTHER" id="PTHR20883:SF48">
    <property type="entry name" value="ECTOINE DIOXYGENASE"/>
    <property type="match status" value="1"/>
</dbReference>
<name>A0ABU3H156_9SPHI</name>
<proteinExistence type="predicted"/>
<keyword evidence="2" id="KW-0560">Oxidoreductase</keyword>
<organism evidence="2 3">
    <name type="scientific">Mucilaginibacter terrae</name>
    <dbReference type="NCBI Taxonomy" id="1955052"/>
    <lineage>
        <taxon>Bacteria</taxon>
        <taxon>Pseudomonadati</taxon>
        <taxon>Bacteroidota</taxon>
        <taxon>Sphingobacteriia</taxon>
        <taxon>Sphingobacteriales</taxon>
        <taxon>Sphingobacteriaceae</taxon>
        <taxon>Mucilaginibacter</taxon>
    </lineage>
</organism>
<evidence type="ECO:0000256" key="1">
    <source>
        <dbReference type="ARBA" id="ARBA00001954"/>
    </source>
</evidence>
<reference evidence="3" key="1">
    <citation type="submission" date="2023-07" db="EMBL/GenBank/DDBJ databases">
        <title>Functional and genomic diversity of the sorghum phyllosphere microbiome.</title>
        <authorList>
            <person name="Shade A."/>
        </authorList>
    </citation>
    <scope>NUCLEOTIDE SEQUENCE [LARGE SCALE GENOMIC DNA]</scope>
    <source>
        <strain evidence="3">SORGH_AS_0422</strain>
    </source>
</reference>
<evidence type="ECO:0000313" key="2">
    <source>
        <dbReference type="EMBL" id="MDT3405655.1"/>
    </source>
</evidence>
<evidence type="ECO:0000313" key="3">
    <source>
        <dbReference type="Proteomes" id="UP001258315"/>
    </source>
</evidence>
<dbReference type="SUPFAM" id="SSF51197">
    <property type="entry name" value="Clavaminate synthase-like"/>
    <property type="match status" value="1"/>
</dbReference>
<keyword evidence="2" id="KW-0223">Dioxygenase</keyword>
<keyword evidence="3" id="KW-1185">Reference proteome</keyword>
<accession>A0ABU3H156</accession>
<dbReference type="InterPro" id="IPR008775">
    <property type="entry name" value="Phytyl_CoA_dOase-like"/>
</dbReference>
<dbReference type="Pfam" id="PF05721">
    <property type="entry name" value="PhyH"/>
    <property type="match status" value="1"/>
</dbReference>
<dbReference type="EMBL" id="JAVLVU010000001">
    <property type="protein sequence ID" value="MDT3405655.1"/>
    <property type="molecule type" value="Genomic_DNA"/>
</dbReference>